<dbReference type="InterPro" id="IPR025997">
    <property type="entry name" value="SBP_2_dom"/>
</dbReference>
<evidence type="ECO:0000313" key="4">
    <source>
        <dbReference type="EMBL" id="MPM07258.1"/>
    </source>
</evidence>
<evidence type="ECO:0000256" key="1">
    <source>
        <dbReference type="ARBA" id="ARBA00004196"/>
    </source>
</evidence>
<gene>
    <name evidence="4" type="primary">lsrB_2</name>
    <name evidence="4" type="ORF">SDC9_53564</name>
</gene>
<dbReference type="InterPro" id="IPR028082">
    <property type="entry name" value="Peripla_BP_I"/>
</dbReference>
<feature type="domain" description="Periplasmic binding protein" evidence="3">
    <location>
        <begin position="34"/>
        <end position="288"/>
    </location>
</feature>
<comment type="subcellular location">
    <subcellularLocation>
        <location evidence="1">Cell envelope</location>
    </subcellularLocation>
</comment>
<name>A0A644WUU8_9ZZZZ</name>
<dbReference type="PROSITE" id="PS51257">
    <property type="entry name" value="PROKAR_LIPOPROTEIN"/>
    <property type="match status" value="1"/>
</dbReference>
<dbReference type="InterPro" id="IPR050555">
    <property type="entry name" value="Bact_Solute-Bind_Prot2"/>
</dbReference>
<accession>A0A644WUU8</accession>
<dbReference type="PANTHER" id="PTHR30036:SF7">
    <property type="entry name" value="ABC TRANSPORTER PERIPLASMIC-BINDING PROTEIN YPHF"/>
    <property type="match status" value="1"/>
</dbReference>
<evidence type="ECO:0000256" key="2">
    <source>
        <dbReference type="ARBA" id="ARBA00007639"/>
    </source>
</evidence>
<dbReference type="PANTHER" id="PTHR30036">
    <property type="entry name" value="D-XYLOSE-BINDING PERIPLASMIC PROTEIN"/>
    <property type="match status" value="1"/>
</dbReference>
<protein>
    <submittedName>
        <fullName evidence="4">Autoinducer 2-binding protein LsrB</fullName>
    </submittedName>
</protein>
<organism evidence="4">
    <name type="scientific">bioreactor metagenome</name>
    <dbReference type="NCBI Taxonomy" id="1076179"/>
    <lineage>
        <taxon>unclassified sequences</taxon>
        <taxon>metagenomes</taxon>
        <taxon>ecological metagenomes</taxon>
    </lineage>
</organism>
<sequence>MNKEVLVMVIALVACSLFAQGTKEAGSAMPEMILNPKLISAWFQPYEADGIAAGNEYGAKVYFKASAAADEAEQVRILEDAINTGVNALLVVPNDANSLVPTFKKARAQGIVVMTHESPNQPEADFDIEMIDNVKFGEKFIEEFVRITGSKEGEYAIFVGSLTVPAHNIWADAAIAYAKKNYPGLKLVASKFPVSEDRNAARQQTLELLQVYPKLKGILGFGSQGGPGAAQALREVGRTADVTVICTTSPAEASPFLKDGSIDECILWSSGDAAKAMVYIAKLVLDGKRDQIKQGIEIPGLGKPTVDGMNLVFDFPLIVDKTNSDKYNF</sequence>
<reference evidence="4" key="1">
    <citation type="submission" date="2019-08" db="EMBL/GenBank/DDBJ databases">
        <authorList>
            <person name="Kucharzyk K."/>
            <person name="Murdoch R.W."/>
            <person name="Higgins S."/>
            <person name="Loffler F."/>
        </authorList>
    </citation>
    <scope>NUCLEOTIDE SEQUENCE</scope>
</reference>
<dbReference type="AlphaFoldDB" id="A0A644WUU8"/>
<dbReference type="GO" id="GO:0030246">
    <property type="term" value="F:carbohydrate binding"/>
    <property type="evidence" value="ECO:0007669"/>
    <property type="project" value="TreeGrafter"/>
</dbReference>
<dbReference type="Pfam" id="PF13407">
    <property type="entry name" value="Peripla_BP_4"/>
    <property type="match status" value="1"/>
</dbReference>
<evidence type="ECO:0000259" key="3">
    <source>
        <dbReference type="Pfam" id="PF13407"/>
    </source>
</evidence>
<comment type="similarity">
    <text evidence="2">Belongs to the bacterial solute-binding protein 2 family.</text>
</comment>
<comment type="caution">
    <text evidence="4">The sequence shown here is derived from an EMBL/GenBank/DDBJ whole genome shotgun (WGS) entry which is preliminary data.</text>
</comment>
<dbReference type="EMBL" id="VSSQ01001316">
    <property type="protein sequence ID" value="MPM07258.1"/>
    <property type="molecule type" value="Genomic_DNA"/>
</dbReference>
<dbReference type="Gene3D" id="3.40.50.2300">
    <property type="match status" value="2"/>
</dbReference>
<dbReference type="GO" id="GO:0030288">
    <property type="term" value="C:outer membrane-bounded periplasmic space"/>
    <property type="evidence" value="ECO:0007669"/>
    <property type="project" value="TreeGrafter"/>
</dbReference>
<dbReference type="SUPFAM" id="SSF53822">
    <property type="entry name" value="Periplasmic binding protein-like I"/>
    <property type="match status" value="1"/>
</dbReference>
<proteinExistence type="inferred from homology"/>